<name>A0A4U0H0J3_9SPHI</name>
<gene>
    <name evidence="1" type="ORF">FAZ19_15670</name>
</gene>
<protein>
    <submittedName>
        <fullName evidence="1">Zf-HC2 domain-containing protein</fullName>
    </submittedName>
</protein>
<evidence type="ECO:0000313" key="1">
    <source>
        <dbReference type="EMBL" id="TJY63712.1"/>
    </source>
</evidence>
<keyword evidence="2" id="KW-1185">Reference proteome</keyword>
<organism evidence="1 2">
    <name type="scientific">Sphingobacterium alkalisoli</name>
    <dbReference type="NCBI Taxonomy" id="1874115"/>
    <lineage>
        <taxon>Bacteria</taxon>
        <taxon>Pseudomonadati</taxon>
        <taxon>Bacteroidota</taxon>
        <taxon>Sphingobacteriia</taxon>
        <taxon>Sphingobacteriales</taxon>
        <taxon>Sphingobacteriaceae</taxon>
        <taxon>Sphingobacterium</taxon>
    </lineage>
</organism>
<evidence type="ECO:0000313" key="2">
    <source>
        <dbReference type="Proteomes" id="UP000309872"/>
    </source>
</evidence>
<comment type="caution">
    <text evidence="1">The sequence shown here is derived from an EMBL/GenBank/DDBJ whole genome shotgun (WGS) entry which is preliminary data.</text>
</comment>
<dbReference type="RefSeq" id="WP_136821704.1">
    <property type="nucleotide sequence ID" value="NZ_BMJX01000005.1"/>
</dbReference>
<sequence>MAQTSTINLMISCKQATELLDKKAVLKLSGRENLALKLHVAICEACKRYKKQTQFLENILKLNFKNSNPDQVPQHTNEELKGKIFEYLKKNQ</sequence>
<dbReference type="AlphaFoldDB" id="A0A4U0H0J3"/>
<accession>A0A4U0H0J3</accession>
<dbReference type="Proteomes" id="UP000309872">
    <property type="component" value="Unassembled WGS sequence"/>
</dbReference>
<reference evidence="1 2" key="1">
    <citation type="submission" date="2019-04" db="EMBL/GenBank/DDBJ databases">
        <title>Sphingobacterium olei sp. nov., isolated from oil-contaminated soil.</title>
        <authorList>
            <person name="Liu B."/>
        </authorList>
    </citation>
    <scope>NUCLEOTIDE SEQUENCE [LARGE SCALE GENOMIC DNA]</scope>
    <source>
        <strain evidence="1 2">Y3L14</strain>
    </source>
</reference>
<proteinExistence type="predicted"/>
<dbReference type="EMBL" id="SUKA01000005">
    <property type="protein sequence ID" value="TJY63712.1"/>
    <property type="molecule type" value="Genomic_DNA"/>
</dbReference>
<dbReference type="OrthoDB" id="886726at2"/>